<reference evidence="2" key="1">
    <citation type="submission" date="2022-09" db="EMBL/GenBank/DDBJ databases">
        <title>Rhodovastum sp. nov. RN2-1 isolated from soil in Seongnam, South Korea.</title>
        <authorList>
            <person name="Le N.T."/>
        </authorList>
    </citation>
    <scope>NUCLEOTIDE SEQUENCE</scope>
    <source>
        <strain evidence="2">RN2-1</strain>
    </source>
</reference>
<gene>
    <name evidence="2" type="ORF">OL599_07680</name>
</gene>
<evidence type="ECO:0000256" key="1">
    <source>
        <dbReference type="SAM" id="MobiDB-lite"/>
    </source>
</evidence>
<dbReference type="Proteomes" id="UP001165679">
    <property type="component" value="Unassembled WGS sequence"/>
</dbReference>
<proteinExistence type="predicted"/>
<evidence type="ECO:0008006" key="4">
    <source>
        <dbReference type="Google" id="ProtNLM"/>
    </source>
</evidence>
<dbReference type="InterPro" id="IPR011049">
    <property type="entry name" value="Serralysin-like_metalloprot_C"/>
</dbReference>
<evidence type="ECO:0000313" key="2">
    <source>
        <dbReference type="EMBL" id="MCW3474461.1"/>
    </source>
</evidence>
<name>A0AA41YL90_9PROT</name>
<dbReference type="RefSeq" id="WP_264713095.1">
    <property type="nucleotide sequence ID" value="NZ_JAPDNT010000003.1"/>
</dbReference>
<dbReference type="Gene3D" id="2.150.10.10">
    <property type="entry name" value="Serralysin-like metalloprotease, C-terminal"/>
    <property type="match status" value="1"/>
</dbReference>
<reference evidence="2" key="2">
    <citation type="submission" date="2022-10" db="EMBL/GenBank/DDBJ databases">
        <authorList>
            <person name="Trinh H.N."/>
        </authorList>
    </citation>
    <scope>NUCLEOTIDE SEQUENCE</scope>
    <source>
        <strain evidence="2">RN2-1</strain>
    </source>
</reference>
<protein>
    <recommendedName>
        <fullName evidence="4">Calcium-binding protein</fullName>
    </recommendedName>
</protein>
<evidence type="ECO:0000313" key="3">
    <source>
        <dbReference type="Proteomes" id="UP001165679"/>
    </source>
</evidence>
<organism evidence="2 3">
    <name type="scientific">Limobrevibacterium gyesilva</name>
    <dbReference type="NCBI Taxonomy" id="2991712"/>
    <lineage>
        <taxon>Bacteria</taxon>
        <taxon>Pseudomonadati</taxon>
        <taxon>Pseudomonadota</taxon>
        <taxon>Alphaproteobacteria</taxon>
        <taxon>Acetobacterales</taxon>
        <taxon>Acetobacteraceae</taxon>
        <taxon>Limobrevibacterium</taxon>
    </lineage>
</organism>
<feature type="compositionally biased region" description="Pro residues" evidence="1">
    <location>
        <begin position="249"/>
        <end position="265"/>
    </location>
</feature>
<accession>A0AA41YL90</accession>
<dbReference type="SUPFAM" id="SSF51120">
    <property type="entry name" value="beta-Roll"/>
    <property type="match status" value="1"/>
</dbReference>
<comment type="caution">
    <text evidence="2">The sequence shown here is derived from an EMBL/GenBank/DDBJ whole genome shotgun (WGS) entry which is preliminary data.</text>
</comment>
<feature type="region of interest" description="Disordered" evidence="1">
    <location>
        <begin position="244"/>
        <end position="271"/>
    </location>
</feature>
<dbReference type="AlphaFoldDB" id="A0AA41YL90"/>
<keyword evidence="3" id="KW-1185">Reference proteome</keyword>
<dbReference type="EMBL" id="JAPDNT010000003">
    <property type="protein sequence ID" value="MCW3474461.1"/>
    <property type="molecule type" value="Genomic_DNA"/>
</dbReference>
<sequence length="447" mass="45622">MSDPITALHYTPNANFVGNTYAPGAVGFNLADVSSVSGLNSLPAGVQGLVYLGMTNGADATFQSAVQQYIGNPKLFGFYLADEPGPTVSAANLKAESDWIHANVPGAKTFIVLENNGTSTKPSFSFNPGNTGIDLYGVDPYPIQPQFSGGADFSIIANAVNAAEASGIAQSQIVPVYQAFGGGGYASWTLPTAAQEQQILSTWGTLVPTPAFDYAYSWGTQNGDTAIVNDPALQQVFAAHNALASSTPTPTPTPTPAPTPTPVPPASDSTLTATDKYGVTANVPVITSGSQDFKGPLAGTVHQAVASGVDTISATSAITSETLLLGSGTQAMSFIGRQSLAVTGGSGTDTVKAAAGRNTFTAGTGTLDVTGGSGKDTYVFHAGDGLLRIEDFSLLKGDRLLVDQALKGSLQQAPDGHGGVMLTFGSAGHGIDLPHLSSFNASNIHFV</sequence>